<evidence type="ECO:0000259" key="4">
    <source>
        <dbReference type="Pfam" id="PF20434"/>
    </source>
</evidence>
<dbReference type="RefSeq" id="WP_343982733.1">
    <property type="nucleotide sequence ID" value="NZ_BAAAJG010000015.1"/>
</dbReference>
<dbReference type="InterPro" id="IPR029058">
    <property type="entry name" value="AB_hydrolase_fold"/>
</dbReference>
<protein>
    <submittedName>
        <fullName evidence="5">Alpha/beta hydrolase</fullName>
    </submittedName>
</protein>
<keyword evidence="3" id="KW-0812">Transmembrane</keyword>
<dbReference type="EMBL" id="JBHUCP010000047">
    <property type="protein sequence ID" value="MFD1534910.1"/>
    <property type="molecule type" value="Genomic_DNA"/>
</dbReference>
<keyword evidence="3" id="KW-1133">Transmembrane helix</keyword>
<feature type="transmembrane region" description="Helical" evidence="3">
    <location>
        <begin position="113"/>
        <end position="133"/>
    </location>
</feature>
<feature type="region of interest" description="Disordered" evidence="2">
    <location>
        <begin position="1"/>
        <end position="22"/>
    </location>
</feature>
<dbReference type="Gene3D" id="3.40.50.1820">
    <property type="entry name" value="alpha/beta hydrolase"/>
    <property type="match status" value="1"/>
</dbReference>
<keyword evidence="6" id="KW-1185">Reference proteome</keyword>
<evidence type="ECO:0000313" key="5">
    <source>
        <dbReference type="EMBL" id="MFD1534910.1"/>
    </source>
</evidence>
<keyword evidence="3" id="KW-0472">Membrane</keyword>
<proteinExistence type="predicted"/>
<name>A0ABW4FWM5_9PSEU</name>
<dbReference type="GO" id="GO:0016787">
    <property type="term" value="F:hydrolase activity"/>
    <property type="evidence" value="ECO:0007669"/>
    <property type="project" value="UniProtKB-KW"/>
</dbReference>
<evidence type="ECO:0000313" key="6">
    <source>
        <dbReference type="Proteomes" id="UP001597145"/>
    </source>
</evidence>
<reference evidence="6" key="1">
    <citation type="journal article" date="2019" name="Int. J. Syst. Evol. Microbiol.">
        <title>The Global Catalogue of Microorganisms (GCM) 10K type strain sequencing project: providing services to taxonomists for standard genome sequencing and annotation.</title>
        <authorList>
            <consortium name="The Broad Institute Genomics Platform"/>
            <consortium name="The Broad Institute Genome Sequencing Center for Infectious Disease"/>
            <person name="Wu L."/>
            <person name="Ma J."/>
        </authorList>
    </citation>
    <scope>NUCLEOTIDE SEQUENCE [LARGE SCALE GENOMIC DNA]</scope>
    <source>
        <strain evidence="6">JCM 12165</strain>
    </source>
</reference>
<keyword evidence="1 5" id="KW-0378">Hydrolase</keyword>
<feature type="domain" description="BD-FAE-like" evidence="4">
    <location>
        <begin position="175"/>
        <end position="377"/>
    </location>
</feature>
<dbReference type="SUPFAM" id="SSF53474">
    <property type="entry name" value="alpha/beta-Hydrolases"/>
    <property type="match status" value="1"/>
</dbReference>
<organism evidence="5 6">
    <name type="scientific">Pseudonocardia aurantiaca</name>
    <dbReference type="NCBI Taxonomy" id="75290"/>
    <lineage>
        <taxon>Bacteria</taxon>
        <taxon>Bacillati</taxon>
        <taxon>Actinomycetota</taxon>
        <taxon>Actinomycetes</taxon>
        <taxon>Pseudonocardiales</taxon>
        <taxon>Pseudonocardiaceae</taxon>
        <taxon>Pseudonocardia</taxon>
    </lineage>
</organism>
<dbReference type="InterPro" id="IPR050300">
    <property type="entry name" value="GDXG_lipolytic_enzyme"/>
</dbReference>
<dbReference type="PANTHER" id="PTHR48081">
    <property type="entry name" value="AB HYDROLASE SUPERFAMILY PROTEIN C4A8.06C"/>
    <property type="match status" value="1"/>
</dbReference>
<feature type="transmembrane region" description="Helical" evidence="3">
    <location>
        <begin position="32"/>
        <end position="61"/>
    </location>
</feature>
<dbReference type="Proteomes" id="UP001597145">
    <property type="component" value="Unassembled WGS sequence"/>
</dbReference>
<comment type="caution">
    <text evidence="5">The sequence shown here is derived from an EMBL/GenBank/DDBJ whole genome shotgun (WGS) entry which is preliminary data.</text>
</comment>
<evidence type="ECO:0000256" key="1">
    <source>
        <dbReference type="ARBA" id="ARBA00022801"/>
    </source>
</evidence>
<evidence type="ECO:0000256" key="3">
    <source>
        <dbReference type="SAM" id="Phobius"/>
    </source>
</evidence>
<sequence>MRNDLDRSPTPEAPEAGGTRSRGTRLGRIARGALLVAAACVAIFVLFGQLSAILPVGWWSPVLSTLALQQPVLSLSVIRDVYGSWLIVLAALALVVGLVELRRRGRRRLPATVSALSGLAMVLVLITTTVQILSVHGATGQWYVFSPTTPASSVGRGPDKTVAYATLGGQQLRADLYLPKTSSTAPLVVSIHGGGFIAGSRGPTPYLSWLADNGYAVLDVDYRLGTATEHTWNTADADVACAMTWATAHASEYRWDLDKVATFGGSAGGNLAINVAYKIDAGTLTPSCGSAAQLPRVKAVIASYPVVDMTVSVGETAFGEQVSDWYVGGTPAQYPQRYQAIDSANQITPAAPPTLILQGGRDHLVFADHTKAFADELTAAGVTNRYVELPFLEHAYDGTSLNIGTKATRGLMLPWLQKYVGDG</sequence>
<accession>A0ABW4FWM5</accession>
<dbReference type="Pfam" id="PF20434">
    <property type="entry name" value="BD-FAE"/>
    <property type="match status" value="1"/>
</dbReference>
<feature type="transmembrane region" description="Helical" evidence="3">
    <location>
        <begin position="81"/>
        <end position="101"/>
    </location>
</feature>
<dbReference type="InterPro" id="IPR049492">
    <property type="entry name" value="BD-FAE-like_dom"/>
</dbReference>
<evidence type="ECO:0000256" key="2">
    <source>
        <dbReference type="SAM" id="MobiDB-lite"/>
    </source>
</evidence>
<gene>
    <name evidence="5" type="ORF">ACFSCY_36405</name>
</gene>